<gene>
    <name evidence="1" type="ORF">M9H77_37035</name>
</gene>
<comment type="caution">
    <text evidence="1">The sequence shown here is derived from an EMBL/GenBank/DDBJ whole genome shotgun (WGS) entry which is preliminary data.</text>
</comment>
<dbReference type="EMBL" id="CM044708">
    <property type="protein sequence ID" value="KAI5651030.1"/>
    <property type="molecule type" value="Genomic_DNA"/>
</dbReference>
<keyword evidence="2" id="KW-1185">Reference proteome</keyword>
<name>A0ACB9ZUC9_CATRO</name>
<organism evidence="1 2">
    <name type="scientific">Catharanthus roseus</name>
    <name type="common">Madagascar periwinkle</name>
    <name type="synonym">Vinca rosea</name>
    <dbReference type="NCBI Taxonomy" id="4058"/>
    <lineage>
        <taxon>Eukaryota</taxon>
        <taxon>Viridiplantae</taxon>
        <taxon>Streptophyta</taxon>
        <taxon>Embryophyta</taxon>
        <taxon>Tracheophyta</taxon>
        <taxon>Spermatophyta</taxon>
        <taxon>Magnoliopsida</taxon>
        <taxon>eudicotyledons</taxon>
        <taxon>Gunneridae</taxon>
        <taxon>Pentapetalae</taxon>
        <taxon>asterids</taxon>
        <taxon>lamiids</taxon>
        <taxon>Gentianales</taxon>
        <taxon>Apocynaceae</taxon>
        <taxon>Rauvolfioideae</taxon>
        <taxon>Vinceae</taxon>
        <taxon>Catharanthinae</taxon>
        <taxon>Catharanthus</taxon>
    </lineage>
</organism>
<accession>A0ACB9ZUC9</accession>
<sequence>MNRNDSNSLPMKNATAFGNPTPVGIAQMQTPISHSQTNRGHLLSQQPHLQSGIHFPGHFQLSEPQAQAQTASGNLQNSASKNNAGGLTSPAISTPATAVNSVKRTPSYKPPSRTSGSSSGGQGQGGTASPLKTMELTPAVRRKKQKISEKKIPDKVAISFPESTFYAQMLELESRINAVLTRKKIAILESIKHPLHIQKILRIYVFNTHANQVGAPPQITSAEPPSWSLKITGRILEGEIDPAILGLQHISSYSYPKFSSFFKKITVYLDQNLYPDNHVVLWESSRSAAAHEGFEVKRKGDSEFTAMVRLEMNFVPEKFKLAPALQEVLGIEVETRPRIISALWHYIKTRKLQIPGDTSSFMCDPPLRKVFGEEKLKFVAVIQKITEHLTLLKPIHLEHKIKLSGNSPVGNTCYDVLVDVPFALEEEMPRFLSTIEKNKEIEAFNGVISTANHELHEYCQRRDFFLAFSQSPAEFINAFLASQARDLKLLGTDTNRDKEREHQSQFYDQPWIEDAVYKYLNRKLTTSNPSGSK</sequence>
<proteinExistence type="predicted"/>
<protein>
    <submittedName>
        <fullName evidence="1">Uncharacterized protein</fullName>
    </submittedName>
</protein>
<evidence type="ECO:0000313" key="1">
    <source>
        <dbReference type="EMBL" id="KAI5651030.1"/>
    </source>
</evidence>
<dbReference type="Proteomes" id="UP001060085">
    <property type="component" value="Linkage Group LG08"/>
</dbReference>
<evidence type="ECO:0000313" key="2">
    <source>
        <dbReference type="Proteomes" id="UP001060085"/>
    </source>
</evidence>
<reference evidence="2" key="1">
    <citation type="journal article" date="2023" name="Nat. Plants">
        <title>Single-cell RNA sequencing provides a high-resolution roadmap for understanding the multicellular compartmentation of specialized metabolism.</title>
        <authorList>
            <person name="Sun S."/>
            <person name="Shen X."/>
            <person name="Li Y."/>
            <person name="Li Y."/>
            <person name="Wang S."/>
            <person name="Li R."/>
            <person name="Zhang H."/>
            <person name="Shen G."/>
            <person name="Guo B."/>
            <person name="Wei J."/>
            <person name="Xu J."/>
            <person name="St-Pierre B."/>
            <person name="Chen S."/>
            <person name="Sun C."/>
        </authorList>
    </citation>
    <scope>NUCLEOTIDE SEQUENCE [LARGE SCALE GENOMIC DNA]</scope>
</reference>